<feature type="transmembrane region" description="Helical" evidence="1">
    <location>
        <begin position="41"/>
        <end position="58"/>
    </location>
</feature>
<keyword evidence="1" id="KW-0812">Transmembrane</keyword>
<dbReference type="EMBL" id="JADCKL010000004">
    <property type="protein sequence ID" value="MBE5063003.1"/>
    <property type="molecule type" value="Genomic_DNA"/>
</dbReference>
<proteinExistence type="predicted"/>
<gene>
    <name evidence="2" type="ORF">INF30_06985</name>
</gene>
<sequence>MRNGKDNNSAIVKIIKGWEKLTNNVLSEIKKDPSMCNRTRLFLKILSFALKTIIPLVVRKLLNKLLDHFI</sequence>
<accession>A0ABR9RJ84</accession>
<comment type="caution">
    <text evidence="2">The sequence shown here is derived from an EMBL/GenBank/DDBJ whole genome shotgun (WGS) entry which is preliminary data.</text>
</comment>
<evidence type="ECO:0000313" key="3">
    <source>
        <dbReference type="Proteomes" id="UP000758652"/>
    </source>
</evidence>
<evidence type="ECO:0000313" key="2">
    <source>
        <dbReference type="EMBL" id="MBE5063003.1"/>
    </source>
</evidence>
<dbReference type="RefSeq" id="WP_226394706.1">
    <property type="nucleotide sequence ID" value="NZ_JADCKL010000004.1"/>
</dbReference>
<keyword evidence="1" id="KW-0472">Membrane</keyword>
<keyword evidence="1" id="KW-1133">Transmembrane helix</keyword>
<organism evidence="2 3">
    <name type="scientific">Claveliimonas monacensis</name>
    <dbReference type="NCBI Taxonomy" id="2779351"/>
    <lineage>
        <taxon>Bacteria</taxon>
        <taxon>Bacillati</taxon>
        <taxon>Bacillota</taxon>
        <taxon>Clostridia</taxon>
        <taxon>Lachnospirales</taxon>
        <taxon>Lachnospiraceae</taxon>
        <taxon>Claveliimonas</taxon>
    </lineage>
</organism>
<protein>
    <submittedName>
        <fullName evidence="2">Uncharacterized protein</fullName>
    </submittedName>
</protein>
<dbReference type="Proteomes" id="UP000758652">
    <property type="component" value="Unassembled WGS sequence"/>
</dbReference>
<reference evidence="2 3" key="1">
    <citation type="submission" date="2020-10" db="EMBL/GenBank/DDBJ databases">
        <title>ChiBAC.</title>
        <authorList>
            <person name="Zenner C."/>
            <person name="Hitch T.C.A."/>
            <person name="Clavel T."/>
        </authorList>
    </citation>
    <scope>NUCLEOTIDE SEQUENCE [LARGE SCALE GENOMIC DNA]</scope>
    <source>
        <strain evidence="2 3">DSM 108991</strain>
    </source>
</reference>
<keyword evidence="3" id="KW-1185">Reference proteome</keyword>
<name>A0ABR9RJ84_9FIRM</name>
<evidence type="ECO:0000256" key="1">
    <source>
        <dbReference type="SAM" id="Phobius"/>
    </source>
</evidence>